<protein>
    <submittedName>
        <fullName evidence="2">NAD(P)-dependent alcohol dehydrogenase</fullName>
    </submittedName>
</protein>
<dbReference type="RefSeq" id="WP_273631646.1">
    <property type="nucleotide sequence ID" value="NZ_CP117167.1"/>
</dbReference>
<dbReference type="CDD" id="cd08276">
    <property type="entry name" value="MDR7"/>
    <property type="match status" value="1"/>
</dbReference>
<dbReference type="PANTHER" id="PTHR45033">
    <property type="match status" value="1"/>
</dbReference>
<sequence>MTMQIMKAWRLHRFGIENLQLDDIEIPEPGVNELLIQIKAVSINYRDKAIIDGSYKSDILKEGPVTLASDAVGIVVRIGAAVTRFKEGDEVVTHVYTKWLDGQRMPEDANYLLGWPLSGVLSEYIVLNEESAVAKPAYLSDEEASTLPIAALTAWNALKAVGNIQAGQTVFIQGTGGVALFAAQIAFALGAKVIISTSKDEKGEQAKALGAGYFINYTHTPDWEKEVLRLTEGQGVDEVIELVAGDITRSVQAIKYGGTIAVVGFLNNPLLRVNVFSLFAKDAKIEALSIGHRRSFEAMNIFLEKHLIKPVIDRVYSFDEAKEAFGQLAKGPFGKIVIKVS</sequence>
<dbReference type="SUPFAM" id="SSF51735">
    <property type="entry name" value="NAD(P)-binding Rossmann-fold domains"/>
    <property type="match status" value="1"/>
</dbReference>
<feature type="domain" description="Enoyl reductase (ER)" evidence="1">
    <location>
        <begin position="15"/>
        <end position="338"/>
    </location>
</feature>
<name>A0ABY7TAK2_9SPHI</name>
<dbReference type="SMART" id="SM00829">
    <property type="entry name" value="PKS_ER"/>
    <property type="match status" value="1"/>
</dbReference>
<dbReference type="Gene3D" id="3.90.180.10">
    <property type="entry name" value="Medium-chain alcohol dehydrogenases, catalytic domain"/>
    <property type="match status" value="1"/>
</dbReference>
<dbReference type="InterPro" id="IPR020843">
    <property type="entry name" value="ER"/>
</dbReference>
<accession>A0ABY7TAK2</accession>
<dbReference type="InterPro" id="IPR052711">
    <property type="entry name" value="Zinc_ADH-like"/>
</dbReference>
<dbReference type="Gene3D" id="3.40.50.720">
    <property type="entry name" value="NAD(P)-binding Rossmann-like Domain"/>
    <property type="match status" value="1"/>
</dbReference>
<dbReference type="EMBL" id="CP117167">
    <property type="protein sequence ID" value="WCT13361.1"/>
    <property type="molecule type" value="Genomic_DNA"/>
</dbReference>
<dbReference type="SUPFAM" id="SSF50129">
    <property type="entry name" value="GroES-like"/>
    <property type="match status" value="1"/>
</dbReference>
<gene>
    <name evidence="2" type="ORF">PQO05_05365</name>
</gene>
<dbReference type="Pfam" id="PF08240">
    <property type="entry name" value="ADH_N"/>
    <property type="match status" value="1"/>
</dbReference>
<dbReference type="Proteomes" id="UP001216139">
    <property type="component" value="Chromosome"/>
</dbReference>
<dbReference type="InterPro" id="IPR013149">
    <property type="entry name" value="ADH-like_C"/>
</dbReference>
<dbReference type="InterPro" id="IPR036291">
    <property type="entry name" value="NAD(P)-bd_dom_sf"/>
</dbReference>
<evidence type="ECO:0000259" key="1">
    <source>
        <dbReference type="SMART" id="SM00829"/>
    </source>
</evidence>
<dbReference type="PANTHER" id="PTHR45033:SF2">
    <property type="entry name" value="ZINC-TYPE ALCOHOL DEHYDROGENASE-LIKE PROTEIN C1773.06C"/>
    <property type="match status" value="1"/>
</dbReference>
<dbReference type="Pfam" id="PF00107">
    <property type="entry name" value="ADH_zinc_N"/>
    <property type="match status" value="1"/>
</dbReference>
<dbReference type="InterPro" id="IPR013154">
    <property type="entry name" value="ADH-like_N"/>
</dbReference>
<evidence type="ECO:0000313" key="2">
    <source>
        <dbReference type="EMBL" id="WCT13361.1"/>
    </source>
</evidence>
<reference evidence="2 3" key="1">
    <citation type="submission" date="2023-02" db="EMBL/GenBank/DDBJ databases">
        <title>Genome sequence of Mucilaginibacter jinjuensis strain KACC 16571.</title>
        <authorList>
            <person name="Kim S."/>
            <person name="Heo J."/>
            <person name="Kwon S.-W."/>
        </authorList>
    </citation>
    <scope>NUCLEOTIDE SEQUENCE [LARGE SCALE GENOMIC DNA]</scope>
    <source>
        <strain evidence="2 3">KACC 16571</strain>
    </source>
</reference>
<keyword evidence="3" id="KW-1185">Reference proteome</keyword>
<dbReference type="InterPro" id="IPR011032">
    <property type="entry name" value="GroES-like_sf"/>
</dbReference>
<proteinExistence type="predicted"/>
<evidence type="ECO:0000313" key="3">
    <source>
        <dbReference type="Proteomes" id="UP001216139"/>
    </source>
</evidence>
<organism evidence="2 3">
    <name type="scientific">Mucilaginibacter jinjuensis</name>
    <dbReference type="NCBI Taxonomy" id="1176721"/>
    <lineage>
        <taxon>Bacteria</taxon>
        <taxon>Pseudomonadati</taxon>
        <taxon>Bacteroidota</taxon>
        <taxon>Sphingobacteriia</taxon>
        <taxon>Sphingobacteriales</taxon>
        <taxon>Sphingobacteriaceae</taxon>
        <taxon>Mucilaginibacter</taxon>
    </lineage>
</organism>